<dbReference type="InterPro" id="IPR011009">
    <property type="entry name" value="Kinase-like_dom_sf"/>
</dbReference>
<proteinExistence type="predicted"/>
<accession>A0A6J4VD98</accession>
<sequence length="313" mass="34392">MSTIGTPDTNEPPLSHRPGWDYTYHLLLIRGATPQILLVRDEEGWALPRFRPTEHDLRAVAHIERAVRQSLGLETRVLRCLSVDRSQAQAKRVETVFVLEVLTDAPPFGADLRWAEATNLEKIPMTSPAQRGLVAQWLHPSDGVSQATTNYPWVLPGWQVEAVAWVGEQLGRHGGGPIAAIGQVRTWALSCVLHIDTPQGAYYLKALPPAYRPEVAVTNFLAAHFPECIPQVIAADLARGWLLLADVGPLMENDRLDLWERIVIQIAAMQRAAIPAVAPLLALGCADQRLDALAAQAGGAADQPAYPRRPPRR</sequence>
<dbReference type="AlphaFoldDB" id="A0A6J4VD98"/>
<dbReference type="SUPFAM" id="SSF56112">
    <property type="entry name" value="Protein kinase-like (PK-like)"/>
    <property type="match status" value="1"/>
</dbReference>
<reference evidence="1" key="1">
    <citation type="submission" date="2020-02" db="EMBL/GenBank/DDBJ databases">
        <authorList>
            <person name="Meier V. D."/>
        </authorList>
    </citation>
    <scope>NUCLEOTIDE SEQUENCE</scope>
    <source>
        <strain evidence="1">AVDCRST_MAG18</strain>
    </source>
</reference>
<name>A0A6J4VD98_9BACT</name>
<evidence type="ECO:0000313" key="1">
    <source>
        <dbReference type="EMBL" id="CAA9572934.1"/>
    </source>
</evidence>
<organism evidence="1">
    <name type="scientific">uncultured Thermomicrobiales bacterium</name>
    <dbReference type="NCBI Taxonomy" id="1645740"/>
    <lineage>
        <taxon>Bacteria</taxon>
        <taxon>Pseudomonadati</taxon>
        <taxon>Thermomicrobiota</taxon>
        <taxon>Thermomicrobia</taxon>
        <taxon>Thermomicrobiales</taxon>
        <taxon>environmental samples</taxon>
    </lineage>
</organism>
<dbReference type="EMBL" id="CADCWN010000167">
    <property type="protein sequence ID" value="CAA9572934.1"/>
    <property type="molecule type" value="Genomic_DNA"/>
</dbReference>
<protein>
    <submittedName>
        <fullName evidence="1">Uncharacterized protein</fullName>
    </submittedName>
</protein>
<gene>
    <name evidence="1" type="ORF">AVDCRST_MAG18-2196</name>
</gene>